<dbReference type="InParanoid" id="Q0F029"/>
<name>Q0F029_9PROT</name>
<dbReference type="EMBL" id="AATS01000005">
    <property type="protein sequence ID" value="EAU54855.1"/>
    <property type="molecule type" value="Genomic_DNA"/>
</dbReference>
<keyword evidence="2" id="KW-1185">Reference proteome</keyword>
<reference evidence="1 2" key="1">
    <citation type="submission" date="2006-09" db="EMBL/GenBank/DDBJ databases">
        <authorList>
            <person name="Emerson D."/>
            <person name="Ferriera S."/>
            <person name="Johnson J."/>
            <person name="Kravitz S."/>
            <person name="Halpern A."/>
            <person name="Remington K."/>
            <person name="Beeson K."/>
            <person name="Tran B."/>
            <person name="Rogers Y.-H."/>
            <person name="Friedman R."/>
            <person name="Venter J.C."/>
        </authorList>
    </citation>
    <scope>NUCLEOTIDE SEQUENCE [LARGE SCALE GENOMIC DNA]</scope>
    <source>
        <strain evidence="1 2">PV-1</strain>
    </source>
</reference>
<sequence length="57" mass="6057">MQRGDAMHTNYRCISTQALAREQLAGDTAIFQPCGQPAAAIVAATGAMAYANNPRFN</sequence>
<accession>Q0F029</accession>
<gene>
    <name evidence="1" type="ORF">SPV1_09178</name>
</gene>
<organism evidence="1 2">
    <name type="scientific">Mariprofundus ferrooxydans PV-1</name>
    <dbReference type="NCBI Taxonomy" id="314345"/>
    <lineage>
        <taxon>Bacteria</taxon>
        <taxon>Pseudomonadati</taxon>
        <taxon>Pseudomonadota</taxon>
        <taxon>Candidatius Mariprofundia</taxon>
        <taxon>Mariprofundales</taxon>
        <taxon>Mariprofundaceae</taxon>
        <taxon>Mariprofundus</taxon>
    </lineage>
</organism>
<evidence type="ECO:0000313" key="2">
    <source>
        <dbReference type="Proteomes" id="UP000005297"/>
    </source>
</evidence>
<protein>
    <submittedName>
        <fullName evidence="1">Uncharacterized protein</fullName>
    </submittedName>
</protein>
<dbReference type="HOGENOM" id="CLU_2991388_0_0_0"/>
<comment type="caution">
    <text evidence="1">The sequence shown here is derived from an EMBL/GenBank/DDBJ whole genome shotgun (WGS) entry which is preliminary data.</text>
</comment>
<dbReference type="AlphaFoldDB" id="Q0F029"/>
<evidence type="ECO:0000313" key="1">
    <source>
        <dbReference type="EMBL" id="EAU54855.1"/>
    </source>
</evidence>
<dbReference type="Proteomes" id="UP000005297">
    <property type="component" value="Unassembled WGS sequence"/>
</dbReference>
<proteinExistence type="predicted"/>